<organism evidence="2 3">
    <name type="scientific">Hymenobacter aranciens</name>
    <dbReference type="NCBI Taxonomy" id="3063996"/>
    <lineage>
        <taxon>Bacteria</taxon>
        <taxon>Pseudomonadati</taxon>
        <taxon>Bacteroidota</taxon>
        <taxon>Cytophagia</taxon>
        <taxon>Cytophagales</taxon>
        <taxon>Hymenobacteraceae</taxon>
        <taxon>Hymenobacter</taxon>
    </lineage>
</organism>
<evidence type="ECO:0008006" key="4">
    <source>
        <dbReference type="Google" id="ProtNLM"/>
    </source>
</evidence>
<dbReference type="Gene3D" id="2.60.40.1120">
    <property type="entry name" value="Carboxypeptidase-like, regulatory domain"/>
    <property type="match status" value="1"/>
</dbReference>
<dbReference type="RefSeq" id="WP_305007277.1">
    <property type="nucleotide sequence ID" value="NZ_JAUQSY010000009.1"/>
</dbReference>
<name>A0ABT9BCG0_9BACT</name>
<gene>
    <name evidence="2" type="ORF">Q5H93_14480</name>
</gene>
<evidence type="ECO:0000313" key="2">
    <source>
        <dbReference type="EMBL" id="MDO7875947.1"/>
    </source>
</evidence>
<dbReference type="PROSITE" id="PS51257">
    <property type="entry name" value="PROKAR_LIPOPROTEIN"/>
    <property type="match status" value="1"/>
</dbReference>
<dbReference type="EMBL" id="JAUQSY010000009">
    <property type="protein sequence ID" value="MDO7875947.1"/>
    <property type="molecule type" value="Genomic_DNA"/>
</dbReference>
<protein>
    <recommendedName>
        <fullName evidence="4">Carboxypeptidase regulatory-like domain-containing protein</fullName>
    </recommendedName>
</protein>
<dbReference type="InterPro" id="IPR013784">
    <property type="entry name" value="Carb-bd-like_fold"/>
</dbReference>
<proteinExistence type="predicted"/>
<reference evidence="2" key="1">
    <citation type="submission" date="2023-07" db="EMBL/GenBank/DDBJ databases">
        <authorList>
            <person name="Kim M.K."/>
        </authorList>
    </citation>
    <scope>NUCLEOTIDE SEQUENCE</scope>
    <source>
        <strain evidence="2">ASUV-10-1</strain>
    </source>
</reference>
<accession>A0ABT9BCG0</accession>
<comment type="caution">
    <text evidence="2">The sequence shown here is derived from an EMBL/GenBank/DDBJ whole genome shotgun (WGS) entry which is preliminary data.</text>
</comment>
<feature type="signal peptide" evidence="1">
    <location>
        <begin position="1"/>
        <end position="20"/>
    </location>
</feature>
<keyword evidence="1" id="KW-0732">Signal</keyword>
<evidence type="ECO:0000313" key="3">
    <source>
        <dbReference type="Proteomes" id="UP001176429"/>
    </source>
</evidence>
<dbReference type="Proteomes" id="UP001176429">
    <property type="component" value="Unassembled WGS sequence"/>
</dbReference>
<keyword evidence="3" id="KW-1185">Reference proteome</keyword>
<dbReference type="SUPFAM" id="SSF49452">
    <property type="entry name" value="Starch-binding domain-like"/>
    <property type="match status" value="1"/>
</dbReference>
<evidence type="ECO:0000256" key="1">
    <source>
        <dbReference type="SAM" id="SignalP"/>
    </source>
</evidence>
<sequence length="259" mass="26500">MSFLYRIGLLLALAGGPLLTISSCSSDKKEDPQPTTGSLAGTVNPAGSLSKVTATDAGGLTFVATPEASGAFTIADLKPGVYILSFTPATGYLQPGTRSITIVAGQKAAAGTVEVESDGSIRSGTVSWNRDGVAYSTTTVQGSYAPQFAGANTLMLLAKAATGGTQNQVDIRIDYLTSLAPNTYQLRRTTGPGGVSEGFYTTSGASATSFYVVDTGSLTITSFDATTRVLSGTFAFTADGFNNTTGTTSISNGTFRVQL</sequence>
<feature type="chain" id="PRO_5047021215" description="Carboxypeptidase regulatory-like domain-containing protein" evidence="1">
    <location>
        <begin position="21"/>
        <end position="259"/>
    </location>
</feature>